<name>A0A382L9W5_9ZZZZ</name>
<evidence type="ECO:0000259" key="1">
    <source>
        <dbReference type="Pfam" id="PF10531"/>
    </source>
</evidence>
<feature type="domain" description="Soluble ligand binding" evidence="1">
    <location>
        <begin position="271"/>
        <end position="309"/>
    </location>
</feature>
<feature type="non-terminal residue" evidence="3">
    <location>
        <position position="405"/>
    </location>
</feature>
<reference evidence="3" key="1">
    <citation type="submission" date="2018-05" db="EMBL/GenBank/DDBJ databases">
        <authorList>
            <person name="Lanie J.A."/>
            <person name="Ng W.-L."/>
            <person name="Kazmierczak K.M."/>
            <person name="Andrzejewski T.M."/>
            <person name="Davidsen T.M."/>
            <person name="Wayne K.J."/>
            <person name="Tettelin H."/>
            <person name="Glass J.I."/>
            <person name="Rusch D."/>
            <person name="Podicherti R."/>
            <person name="Tsui H.-C.T."/>
            <person name="Winkler M.E."/>
        </authorList>
    </citation>
    <scope>NUCLEOTIDE SEQUENCE</scope>
</reference>
<sequence length="405" mass="45693">MRIQVLGEVAQPGAYTVSPSATLFSSLYYFNGPTTLGSLRDIQLIRRGKKVASIDFYDYLLTGKKPKDQKLQLDDVIFIPRRLKTVTIEGEINRSGIFELKPEESLANLITMAGDLKITAYLDRSQIDRIVPFEDRAKLGMDRMYTDVNLEQVLKSKDGLPLQDGDRIQVFSVLDLRQNVVGLRGAVTRPGSYDLGESLKISELINKADGLLGDAYLERVDVVRVKGDFTEQLIKLDLSKVLEGDIENDIELRGLDRVRVYGMTEMVPKTYVSINGNVKRPGRFLLQENMTLYDLIFKAGGYVDEEYKKLTYLKRAELVRVSKDSDEKEIIPFNLGLVLDKQGIANTALRTDDAIRIYSVNEIEGDTRYVSISGHVKRPGQYELFAGNMTLYDLIFKAGGYVDEE</sequence>
<dbReference type="InterPro" id="IPR054765">
    <property type="entry name" value="SLBB_dom"/>
</dbReference>
<proteinExistence type="predicted"/>
<dbReference type="Gene3D" id="3.10.20.600">
    <property type="match status" value="1"/>
</dbReference>
<feature type="domain" description="Soluble ligand binding" evidence="1">
    <location>
        <begin position="3"/>
        <end position="54"/>
    </location>
</feature>
<evidence type="ECO:0000259" key="2">
    <source>
        <dbReference type="Pfam" id="PF22461"/>
    </source>
</evidence>
<gene>
    <name evidence="3" type="ORF">METZ01_LOCUS285667</name>
</gene>
<dbReference type="Pfam" id="PF10531">
    <property type="entry name" value="SLBB"/>
    <property type="match status" value="4"/>
</dbReference>
<evidence type="ECO:0000313" key="3">
    <source>
        <dbReference type="EMBL" id="SVC32813.1"/>
    </source>
</evidence>
<dbReference type="AlphaFoldDB" id="A0A382L9W5"/>
<organism evidence="3">
    <name type="scientific">marine metagenome</name>
    <dbReference type="NCBI Taxonomy" id="408172"/>
    <lineage>
        <taxon>unclassified sequences</taxon>
        <taxon>metagenomes</taxon>
        <taxon>ecological metagenomes</taxon>
    </lineage>
</organism>
<feature type="domain" description="SLBB" evidence="2">
    <location>
        <begin position="183"/>
        <end position="260"/>
    </location>
</feature>
<dbReference type="Pfam" id="PF22461">
    <property type="entry name" value="SLBB_2"/>
    <property type="match status" value="1"/>
</dbReference>
<evidence type="ECO:0008006" key="4">
    <source>
        <dbReference type="Google" id="ProtNLM"/>
    </source>
</evidence>
<dbReference type="InterPro" id="IPR049712">
    <property type="entry name" value="Poly_export"/>
</dbReference>
<dbReference type="EMBL" id="UINC01085351">
    <property type="protein sequence ID" value="SVC32813.1"/>
    <property type="molecule type" value="Genomic_DNA"/>
</dbReference>
<dbReference type="Gene3D" id="3.10.560.10">
    <property type="entry name" value="Outer membrane lipoprotein wza domain like"/>
    <property type="match status" value="4"/>
</dbReference>
<dbReference type="SUPFAM" id="SSF142984">
    <property type="entry name" value="Nqo1 middle domain-like"/>
    <property type="match status" value="2"/>
</dbReference>
<feature type="domain" description="Soluble ligand binding" evidence="1">
    <location>
        <begin position="369"/>
        <end position="404"/>
    </location>
</feature>
<dbReference type="GO" id="GO:0015159">
    <property type="term" value="F:polysaccharide transmembrane transporter activity"/>
    <property type="evidence" value="ECO:0007669"/>
    <property type="project" value="InterPro"/>
</dbReference>
<protein>
    <recommendedName>
        <fullName evidence="4">Soluble ligand binding domain-containing protein</fullName>
    </recommendedName>
</protein>
<dbReference type="PANTHER" id="PTHR33619:SF3">
    <property type="entry name" value="POLYSACCHARIDE EXPORT PROTEIN GFCE-RELATED"/>
    <property type="match status" value="1"/>
</dbReference>
<accession>A0A382L9W5</accession>
<feature type="domain" description="Soluble ligand binding" evidence="1">
    <location>
        <begin position="86"/>
        <end position="132"/>
    </location>
</feature>
<dbReference type="PANTHER" id="PTHR33619">
    <property type="entry name" value="POLYSACCHARIDE EXPORT PROTEIN GFCE-RELATED"/>
    <property type="match status" value="1"/>
</dbReference>
<dbReference type="InterPro" id="IPR019554">
    <property type="entry name" value="Soluble_ligand-bd"/>
</dbReference>